<dbReference type="OrthoDB" id="9805663at2"/>
<comment type="caution">
    <text evidence="2">The sequence shown here is derived from an EMBL/GenBank/DDBJ whole genome shotgun (WGS) entry which is preliminary data.</text>
</comment>
<keyword evidence="3" id="KW-1185">Reference proteome</keyword>
<evidence type="ECO:0000259" key="1">
    <source>
        <dbReference type="SMART" id="SM00829"/>
    </source>
</evidence>
<evidence type="ECO:0000313" key="3">
    <source>
        <dbReference type="Proteomes" id="UP000181790"/>
    </source>
</evidence>
<dbReference type="SUPFAM" id="SSF50129">
    <property type="entry name" value="GroES-like"/>
    <property type="match status" value="1"/>
</dbReference>
<protein>
    <submittedName>
        <fullName evidence="2">Oxidoreductase</fullName>
    </submittedName>
</protein>
<dbReference type="NCBIfam" id="TIGR02823">
    <property type="entry name" value="oxido_YhdH"/>
    <property type="match status" value="1"/>
</dbReference>
<name>A0A1S2VP13_9BACT</name>
<dbReference type="SMART" id="SM00829">
    <property type="entry name" value="PKS_ER"/>
    <property type="match status" value="1"/>
</dbReference>
<reference evidence="2 3" key="1">
    <citation type="submission" date="2016-10" db="EMBL/GenBank/DDBJ databases">
        <title>Arsenicibacter rosenii gen. nov., sp. nov., an efficient arsenic-methylating bacterium isolated from an arsenic-contaminated paddy soil.</title>
        <authorList>
            <person name="Huang K."/>
        </authorList>
    </citation>
    <scope>NUCLEOTIDE SEQUENCE [LARGE SCALE GENOMIC DNA]</scope>
    <source>
        <strain evidence="2 3">SM-1</strain>
    </source>
</reference>
<dbReference type="GO" id="GO:0043957">
    <property type="term" value="F:acryloyl-CoA reductase (NADPH) activity"/>
    <property type="evidence" value="ECO:0007669"/>
    <property type="project" value="TreeGrafter"/>
</dbReference>
<dbReference type="Pfam" id="PF08240">
    <property type="entry name" value="ADH_N"/>
    <property type="match status" value="1"/>
</dbReference>
<dbReference type="PANTHER" id="PTHR43677">
    <property type="entry name" value="SHORT-CHAIN DEHYDROGENASE/REDUCTASE"/>
    <property type="match status" value="1"/>
</dbReference>
<dbReference type="AlphaFoldDB" id="A0A1S2VP13"/>
<dbReference type="CDD" id="cd05280">
    <property type="entry name" value="MDR_yhdh_yhfp"/>
    <property type="match status" value="1"/>
</dbReference>
<dbReference type="RefSeq" id="WP_071501964.1">
    <property type="nucleotide sequence ID" value="NZ_MORL01000002.1"/>
</dbReference>
<dbReference type="InterPro" id="IPR011032">
    <property type="entry name" value="GroES-like_sf"/>
</dbReference>
<dbReference type="InterPro" id="IPR013149">
    <property type="entry name" value="ADH-like_C"/>
</dbReference>
<dbReference type="Gene3D" id="3.40.50.720">
    <property type="entry name" value="NAD(P)-binding Rossmann-like Domain"/>
    <property type="match status" value="1"/>
</dbReference>
<evidence type="ECO:0000313" key="2">
    <source>
        <dbReference type="EMBL" id="OIN60511.1"/>
    </source>
</evidence>
<dbReference type="InterPro" id="IPR014188">
    <property type="entry name" value="Acrylyl-CoA_reductase_AcuI"/>
</dbReference>
<dbReference type="InterPro" id="IPR051397">
    <property type="entry name" value="Zn-ADH-like_protein"/>
</dbReference>
<accession>A0A1S2VP13</accession>
<feature type="domain" description="Enoyl reductase (ER)" evidence="1">
    <location>
        <begin position="16"/>
        <end position="328"/>
    </location>
</feature>
<organism evidence="2 3">
    <name type="scientific">Arsenicibacter rosenii</name>
    <dbReference type="NCBI Taxonomy" id="1750698"/>
    <lineage>
        <taxon>Bacteria</taxon>
        <taxon>Pseudomonadati</taxon>
        <taxon>Bacteroidota</taxon>
        <taxon>Cytophagia</taxon>
        <taxon>Cytophagales</taxon>
        <taxon>Spirosomataceae</taxon>
        <taxon>Arsenicibacter</taxon>
    </lineage>
</organism>
<proteinExistence type="predicted"/>
<dbReference type="EMBL" id="MORL01000002">
    <property type="protein sequence ID" value="OIN60511.1"/>
    <property type="molecule type" value="Genomic_DNA"/>
</dbReference>
<gene>
    <name evidence="2" type="ORF">BLX24_04835</name>
</gene>
<dbReference type="InterPro" id="IPR036291">
    <property type="entry name" value="NAD(P)-bd_dom_sf"/>
</dbReference>
<dbReference type="Gene3D" id="3.90.180.10">
    <property type="entry name" value="Medium-chain alcohol dehydrogenases, catalytic domain"/>
    <property type="match status" value="1"/>
</dbReference>
<sequence>MEKDFDCLLITEVERGKYETTLTTRNTSQLPQGDVLIRVHYSSLNFKDALSASGNRGVTRHYPHTPGVDAAGIIERSNHPGWRSGEAVIVTGFDLGMNTSGGLSQYIRVPAQWLVRRPENLTLAESMMYGTAGFTAALSVAALQRNGVTPDKGPVVVTGSTGGVGSIAIAMLAKQGYPVVAVSGKTSATPFLKRLGATEVIPRSELEEASGKALLKTRFAGAVDTVGGVMLANVIKSTNYGGTVTCCGMVSGGDLPITVFPFILRGIQLVGIDSVEFPLAERAAIWERMATDLKPADLPSLCHEIGLEAVPDSLQKILQGGMQGRALVRIDQG</sequence>
<dbReference type="Pfam" id="PF00107">
    <property type="entry name" value="ADH_zinc_N"/>
    <property type="match status" value="1"/>
</dbReference>
<dbReference type="InterPro" id="IPR020843">
    <property type="entry name" value="ER"/>
</dbReference>
<dbReference type="InterPro" id="IPR013154">
    <property type="entry name" value="ADH-like_N"/>
</dbReference>
<dbReference type="Proteomes" id="UP000181790">
    <property type="component" value="Unassembled WGS sequence"/>
</dbReference>
<dbReference type="PANTHER" id="PTHR43677:SF1">
    <property type="entry name" value="ACRYLYL-COA REDUCTASE ACUI-RELATED"/>
    <property type="match status" value="1"/>
</dbReference>
<dbReference type="SUPFAM" id="SSF51735">
    <property type="entry name" value="NAD(P)-binding Rossmann-fold domains"/>
    <property type="match status" value="1"/>
</dbReference>